<dbReference type="Proteomes" id="UP001596250">
    <property type="component" value="Unassembled WGS sequence"/>
</dbReference>
<reference evidence="11" key="1">
    <citation type="journal article" date="2019" name="Int. J. Syst. Evol. Microbiol.">
        <title>The Global Catalogue of Microorganisms (GCM) 10K type strain sequencing project: providing services to taxonomists for standard genome sequencing and annotation.</title>
        <authorList>
            <consortium name="The Broad Institute Genomics Platform"/>
            <consortium name="The Broad Institute Genome Sequencing Center for Infectious Disease"/>
            <person name="Wu L."/>
            <person name="Ma J."/>
        </authorList>
    </citation>
    <scope>NUCLEOTIDE SEQUENCE [LARGE SCALE GENOMIC DNA]</scope>
    <source>
        <strain evidence="11">CCM 8749</strain>
    </source>
</reference>
<keyword evidence="11" id="KW-1185">Reference proteome</keyword>
<dbReference type="NCBIfam" id="TIGR01007">
    <property type="entry name" value="eps_fam"/>
    <property type="match status" value="1"/>
</dbReference>
<keyword evidence="5 10" id="KW-0418">Kinase</keyword>
<evidence type="ECO:0000256" key="1">
    <source>
        <dbReference type="ARBA" id="ARBA00007316"/>
    </source>
</evidence>
<gene>
    <name evidence="10" type="ORF">ACFPXP_02595</name>
</gene>
<dbReference type="InterPro" id="IPR050445">
    <property type="entry name" value="Bact_polysacc_biosynth/exp"/>
</dbReference>
<evidence type="ECO:0000259" key="9">
    <source>
        <dbReference type="Pfam" id="PF13614"/>
    </source>
</evidence>
<evidence type="ECO:0000256" key="7">
    <source>
        <dbReference type="ARBA" id="ARBA00023137"/>
    </source>
</evidence>
<evidence type="ECO:0000256" key="8">
    <source>
        <dbReference type="ARBA" id="ARBA00051245"/>
    </source>
</evidence>
<keyword evidence="3 10" id="KW-0808">Transferase</keyword>
<comment type="caution">
    <text evidence="10">The sequence shown here is derived from an EMBL/GenBank/DDBJ whole genome shotgun (WGS) entry which is preliminary data.</text>
</comment>
<evidence type="ECO:0000256" key="2">
    <source>
        <dbReference type="ARBA" id="ARBA00011903"/>
    </source>
</evidence>
<evidence type="ECO:0000256" key="5">
    <source>
        <dbReference type="ARBA" id="ARBA00022777"/>
    </source>
</evidence>
<name>A0ABW1IJW6_9BACL</name>
<dbReference type="CDD" id="cd05387">
    <property type="entry name" value="BY-kinase"/>
    <property type="match status" value="1"/>
</dbReference>
<dbReference type="Pfam" id="PF13614">
    <property type="entry name" value="AAA_31"/>
    <property type="match status" value="1"/>
</dbReference>
<evidence type="ECO:0000256" key="6">
    <source>
        <dbReference type="ARBA" id="ARBA00022840"/>
    </source>
</evidence>
<dbReference type="Gene3D" id="3.40.50.300">
    <property type="entry name" value="P-loop containing nucleotide triphosphate hydrolases"/>
    <property type="match status" value="1"/>
</dbReference>
<dbReference type="EMBL" id="JBHSQV010000013">
    <property type="protein sequence ID" value="MFC5985351.1"/>
    <property type="molecule type" value="Genomic_DNA"/>
</dbReference>
<feature type="domain" description="AAA" evidence="9">
    <location>
        <begin position="42"/>
        <end position="184"/>
    </location>
</feature>
<comment type="similarity">
    <text evidence="1">Belongs to the CpsD/CapB family.</text>
</comment>
<dbReference type="PANTHER" id="PTHR32309">
    <property type="entry name" value="TYROSINE-PROTEIN KINASE"/>
    <property type="match status" value="1"/>
</dbReference>
<dbReference type="GO" id="GO:0004715">
    <property type="term" value="F:non-membrane spanning protein tyrosine kinase activity"/>
    <property type="evidence" value="ECO:0007669"/>
    <property type="project" value="UniProtKB-EC"/>
</dbReference>
<organism evidence="10 11">
    <name type="scientific">Marinicrinis lubricantis</name>
    <dbReference type="NCBI Taxonomy" id="2086470"/>
    <lineage>
        <taxon>Bacteria</taxon>
        <taxon>Bacillati</taxon>
        <taxon>Bacillota</taxon>
        <taxon>Bacilli</taxon>
        <taxon>Bacillales</taxon>
        <taxon>Paenibacillaceae</taxon>
    </lineage>
</organism>
<dbReference type="InterPro" id="IPR027417">
    <property type="entry name" value="P-loop_NTPase"/>
</dbReference>
<protein>
    <recommendedName>
        <fullName evidence="2">non-specific protein-tyrosine kinase</fullName>
        <ecNumber evidence="2">2.7.10.2</ecNumber>
    </recommendedName>
</protein>
<sequence>MSRSTRKWPLIAEKNPNSPISEAYKVMRTNIDFSNVDDTVQTVMITSSKMREGKSTTTANLAVAYAQSGKKVLIMDADLRNPTQHRIFQCSNLYGLSTLLSKQNTLDDVIQTTDVQSLDIIPAGPVPPNPSEMLSSKSMSELLEQLKEHYDVVLIDTPPVMPVSDAQIIAAQSDGVILVIDTGKVRKEMALKAKKSLEHVNARILGAVLNNVNRKRSESYYYYSYGVTAK</sequence>
<dbReference type="SUPFAM" id="SSF52540">
    <property type="entry name" value="P-loop containing nucleoside triphosphate hydrolases"/>
    <property type="match status" value="1"/>
</dbReference>
<proteinExistence type="inferred from homology"/>
<evidence type="ECO:0000256" key="4">
    <source>
        <dbReference type="ARBA" id="ARBA00022741"/>
    </source>
</evidence>
<dbReference type="PANTHER" id="PTHR32309:SF13">
    <property type="entry name" value="FERRIC ENTEROBACTIN TRANSPORT PROTEIN FEPE"/>
    <property type="match status" value="1"/>
</dbReference>
<comment type="catalytic activity">
    <reaction evidence="8">
        <text>L-tyrosyl-[protein] + ATP = O-phospho-L-tyrosyl-[protein] + ADP + H(+)</text>
        <dbReference type="Rhea" id="RHEA:10596"/>
        <dbReference type="Rhea" id="RHEA-COMP:10136"/>
        <dbReference type="Rhea" id="RHEA-COMP:20101"/>
        <dbReference type="ChEBI" id="CHEBI:15378"/>
        <dbReference type="ChEBI" id="CHEBI:30616"/>
        <dbReference type="ChEBI" id="CHEBI:46858"/>
        <dbReference type="ChEBI" id="CHEBI:61978"/>
        <dbReference type="ChEBI" id="CHEBI:456216"/>
        <dbReference type="EC" id="2.7.10.2"/>
    </reaction>
</comment>
<evidence type="ECO:0000313" key="11">
    <source>
        <dbReference type="Proteomes" id="UP001596250"/>
    </source>
</evidence>
<keyword evidence="7" id="KW-0829">Tyrosine-protein kinase</keyword>
<accession>A0ABW1IJW6</accession>
<dbReference type="EC" id="2.7.10.2" evidence="2"/>
<dbReference type="InterPro" id="IPR025669">
    <property type="entry name" value="AAA_dom"/>
</dbReference>
<evidence type="ECO:0000313" key="10">
    <source>
        <dbReference type="EMBL" id="MFC5985351.1"/>
    </source>
</evidence>
<keyword evidence="4" id="KW-0547">Nucleotide-binding</keyword>
<evidence type="ECO:0000256" key="3">
    <source>
        <dbReference type="ARBA" id="ARBA00022679"/>
    </source>
</evidence>
<dbReference type="RefSeq" id="WP_379892103.1">
    <property type="nucleotide sequence ID" value="NZ_CBCSCT010000022.1"/>
</dbReference>
<dbReference type="InterPro" id="IPR005702">
    <property type="entry name" value="Wzc-like_C"/>
</dbReference>
<keyword evidence="6" id="KW-0067">ATP-binding</keyword>